<proteinExistence type="predicted"/>
<evidence type="ECO:0008006" key="5">
    <source>
        <dbReference type="Google" id="ProtNLM"/>
    </source>
</evidence>
<evidence type="ECO:0000256" key="1">
    <source>
        <dbReference type="ARBA" id="ARBA00022614"/>
    </source>
</evidence>
<feature type="non-terminal residue" evidence="4">
    <location>
        <position position="1"/>
    </location>
</feature>
<keyword evidence="1" id="KW-0433">Leucine-rich repeat</keyword>
<dbReference type="SUPFAM" id="SSF52058">
    <property type="entry name" value="L domain-like"/>
    <property type="match status" value="1"/>
</dbReference>
<organism>
    <name type="scientific">Branchiostoma floridae</name>
    <name type="common">Florida lancelet</name>
    <name type="synonym">Amphioxus</name>
    <dbReference type="NCBI Taxonomy" id="7739"/>
    <lineage>
        <taxon>Eukaryota</taxon>
        <taxon>Metazoa</taxon>
        <taxon>Chordata</taxon>
        <taxon>Cephalochordata</taxon>
        <taxon>Leptocardii</taxon>
        <taxon>Amphioxiformes</taxon>
        <taxon>Branchiostomatidae</taxon>
        <taxon>Branchiostoma</taxon>
    </lineage>
</organism>
<dbReference type="EMBL" id="GG666753">
    <property type="protein sequence ID" value="EEN42042.1"/>
    <property type="molecule type" value="Genomic_DNA"/>
</dbReference>
<dbReference type="Pfam" id="PF13855">
    <property type="entry name" value="LRR_8"/>
    <property type="match status" value="2"/>
</dbReference>
<dbReference type="InterPro" id="IPR001611">
    <property type="entry name" value="Leu-rich_rpt"/>
</dbReference>
<sequence>CPTTCVCQAEGVVSCVGRQLEGVPTNIPPDTRTLDLGNTGISRIPGLAFSQVPGLEVLRMEDNKLESDTVAMFGGLTGLEFLDLSDLGLRVLEPGAFENLAVLDTLVLSDNSGIYNLDTDVFRGLQSLRTLRMTDCGLRTVDRRLLSDMPALSSVVLNGNPLECSADLCSLIRWLH</sequence>
<evidence type="ECO:0000313" key="4">
    <source>
        <dbReference type="EMBL" id="EEN42042.1"/>
    </source>
</evidence>
<dbReference type="InterPro" id="IPR050541">
    <property type="entry name" value="LRR_TM_domain-containing"/>
</dbReference>
<dbReference type="PANTHER" id="PTHR24369">
    <property type="entry name" value="ANTIGEN BSP, PUTATIVE-RELATED"/>
    <property type="match status" value="1"/>
</dbReference>
<keyword evidence="2" id="KW-0732">Signal</keyword>
<dbReference type="PANTHER" id="PTHR24369:SF210">
    <property type="entry name" value="CHAOPTIN-RELATED"/>
    <property type="match status" value="1"/>
</dbReference>
<keyword evidence="3" id="KW-0677">Repeat</keyword>
<gene>
    <name evidence="4" type="ORF">BRAFLDRAFT_177381</name>
</gene>
<name>C3ZZJ0_BRAFL</name>
<dbReference type="STRING" id="7739.C3ZZJ0"/>
<dbReference type="InterPro" id="IPR032675">
    <property type="entry name" value="LRR_dom_sf"/>
</dbReference>
<reference evidence="4" key="1">
    <citation type="journal article" date="2008" name="Nature">
        <title>The amphioxus genome and the evolution of the chordate karyotype.</title>
        <authorList>
            <consortium name="US DOE Joint Genome Institute (JGI-PGF)"/>
            <person name="Putnam N.H."/>
            <person name="Butts T."/>
            <person name="Ferrier D.E.K."/>
            <person name="Furlong R.F."/>
            <person name="Hellsten U."/>
            <person name="Kawashima T."/>
            <person name="Robinson-Rechavi M."/>
            <person name="Shoguchi E."/>
            <person name="Terry A."/>
            <person name="Yu J.-K."/>
            <person name="Benito-Gutierrez E.L."/>
            <person name="Dubchak I."/>
            <person name="Garcia-Fernandez J."/>
            <person name="Gibson-Brown J.J."/>
            <person name="Grigoriev I.V."/>
            <person name="Horton A.C."/>
            <person name="de Jong P.J."/>
            <person name="Jurka J."/>
            <person name="Kapitonov V.V."/>
            <person name="Kohara Y."/>
            <person name="Kuroki Y."/>
            <person name="Lindquist E."/>
            <person name="Lucas S."/>
            <person name="Osoegawa K."/>
            <person name="Pennacchio L.A."/>
            <person name="Salamov A.A."/>
            <person name="Satou Y."/>
            <person name="Sauka-Spengler T."/>
            <person name="Schmutz J."/>
            <person name="Shin-I T."/>
            <person name="Toyoda A."/>
            <person name="Bronner-Fraser M."/>
            <person name="Fujiyama A."/>
            <person name="Holland L.Z."/>
            <person name="Holland P.W.H."/>
            <person name="Satoh N."/>
            <person name="Rokhsar D.S."/>
        </authorList>
    </citation>
    <scope>NUCLEOTIDE SEQUENCE [LARGE SCALE GENOMIC DNA]</scope>
    <source>
        <strain evidence="4">S238N-H82</strain>
        <tissue evidence="4">Testes</tissue>
    </source>
</reference>
<dbReference type="SMART" id="SM00369">
    <property type="entry name" value="LRR_TYP"/>
    <property type="match status" value="4"/>
</dbReference>
<dbReference type="InterPro" id="IPR003591">
    <property type="entry name" value="Leu-rich_rpt_typical-subtyp"/>
</dbReference>
<evidence type="ECO:0000256" key="2">
    <source>
        <dbReference type="ARBA" id="ARBA00022729"/>
    </source>
</evidence>
<dbReference type="eggNOG" id="KOG0619">
    <property type="taxonomic scope" value="Eukaryota"/>
</dbReference>
<dbReference type="Gene3D" id="3.80.10.10">
    <property type="entry name" value="Ribonuclease Inhibitor"/>
    <property type="match status" value="1"/>
</dbReference>
<dbReference type="AlphaFoldDB" id="C3ZZJ0"/>
<feature type="non-terminal residue" evidence="4">
    <location>
        <position position="176"/>
    </location>
</feature>
<protein>
    <recommendedName>
        <fullName evidence="5">LRRNT domain-containing protein</fullName>
    </recommendedName>
</protein>
<dbReference type="InParanoid" id="C3ZZJ0"/>
<evidence type="ECO:0000256" key="3">
    <source>
        <dbReference type="ARBA" id="ARBA00022737"/>
    </source>
</evidence>
<accession>C3ZZJ0</accession>